<dbReference type="GO" id="GO:0032993">
    <property type="term" value="C:protein-DNA complex"/>
    <property type="evidence" value="ECO:0007669"/>
    <property type="project" value="TreeGrafter"/>
</dbReference>
<dbReference type="InterPro" id="IPR039420">
    <property type="entry name" value="WalR-like"/>
</dbReference>
<dbReference type="PROSITE" id="PS51755">
    <property type="entry name" value="OMPR_PHOB"/>
    <property type="match status" value="1"/>
</dbReference>
<dbReference type="EMBL" id="CP013110">
    <property type="protein sequence ID" value="APG95481.1"/>
    <property type="molecule type" value="Genomic_DNA"/>
</dbReference>
<name>A0A1L3LZI4_9HYPH</name>
<dbReference type="Pfam" id="PF00072">
    <property type="entry name" value="Response_reg"/>
    <property type="match status" value="1"/>
</dbReference>
<evidence type="ECO:0000256" key="4">
    <source>
        <dbReference type="PROSITE-ProRule" id="PRU00169"/>
    </source>
</evidence>
<evidence type="ECO:0000256" key="1">
    <source>
        <dbReference type="ARBA" id="ARBA00022553"/>
    </source>
</evidence>
<dbReference type="GO" id="GO:0005829">
    <property type="term" value="C:cytosol"/>
    <property type="evidence" value="ECO:0007669"/>
    <property type="project" value="TreeGrafter"/>
</dbReference>
<dbReference type="InterPro" id="IPR011006">
    <property type="entry name" value="CheY-like_superfamily"/>
</dbReference>
<dbReference type="Gene3D" id="3.40.50.2300">
    <property type="match status" value="1"/>
</dbReference>
<dbReference type="PANTHER" id="PTHR48111:SF40">
    <property type="entry name" value="PHOSPHATE REGULON TRANSCRIPTIONAL REGULATORY PROTEIN PHOB"/>
    <property type="match status" value="1"/>
</dbReference>
<dbReference type="RefSeq" id="WP_064252766.1">
    <property type="nucleotide sequence ID" value="NZ_CP013110.1"/>
</dbReference>
<dbReference type="GO" id="GO:0006355">
    <property type="term" value="P:regulation of DNA-templated transcription"/>
    <property type="evidence" value="ECO:0007669"/>
    <property type="project" value="InterPro"/>
</dbReference>
<dbReference type="InterPro" id="IPR036388">
    <property type="entry name" value="WH-like_DNA-bd_sf"/>
</dbReference>
<keyword evidence="3 5" id="KW-0238">DNA-binding</keyword>
<dbReference type="AlphaFoldDB" id="A0A1L3LZI4"/>
<dbReference type="GO" id="GO:0000976">
    <property type="term" value="F:transcription cis-regulatory region binding"/>
    <property type="evidence" value="ECO:0007669"/>
    <property type="project" value="TreeGrafter"/>
</dbReference>
<sequence length="228" mass="25303">MGARILVVEDDEPLRLTLEHNLRKEGFTVDGLTRGDEAEARIEASAPDTLVLEWSLPGVTGIDLCRRLRTRSATFNLPIVLLVDAAGEDERIAGLSAGADDCLVKPFSIMEFIVRVKNLLRRSNPALLDHMIKVGDLTLDRAARRVHRQKREVKLGPTEFKLLEFLMSSPGRVYSRSELKASLWGDDTTVDERAVDVHIGRLRKGISLGKADTVIRTVRGAGYALSDY</sequence>
<evidence type="ECO:0000256" key="3">
    <source>
        <dbReference type="ARBA" id="ARBA00023125"/>
    </source>
</evidence>
<dbReference type="CDD" id="cd00383">
    <property type="entry name" value="trans_reg_C"/>
    <property type="match status" value="1"/>
</dbReference>
<proteinExistence type="predicted"/>
<dbReference type="KEGG" id="same:SAMCFNEI73_pC1777"/>
<evidence type="ECO:0000313" key="6">
    <source>
        <dbReference type="EMBL" id="APG95481.1"/>
    </source>
</evidence>
<dbReference type="Proteomes" id="UP000182306">
    <property type="component" value="Plasmid C"/>
</dbReference>
<geneLocation type="plasmid" evidence="6 7">
    <name>C</name>
</geneLocation>
<dbReference type="SMART" id="SM00862">
    <property type="entry name" value="Trans_reg_C"/>
    <property type="match status" value="1"/>
</dbReference>
<accession>A0A1L3LZI4</accession>
<organism evidence="6 7">
    <name type="scientific">Sinorhizobium americanum</name>
    <dbReference type="NCBI Taxonomy" id="194963"/>
    <lineage>
        <taxon>Bacteria</taxon>
        <taxon>Pseudomonadati</taxon>
        <taxon>Pseudomonadota</taxon>
        <taxon>Alphaproteobacteria</taxon>
        <taxon>Hyphomicrobiales</taxon>
        <taxon>Rhizobiaceae</taxon>
        <taxon>Sinorhizobium/Ensifer group</taxon>
        <taxon>Sinorhizobium</taxon>
    </lineage>
</organism>
<dbReference type="SUPFAM" id="SSF52172">
    <property type="entry name" value="CheY-like"/>
    <property type="match status" value="1"/>
</dbReference>
<dbReference type="GO" id="GO:0000156">
    <property type="term" value="F:phosphorelay response regulator activity"/>
    <property type="evidence" value="ECO:0007669"/>
    <property type="project" value="TreeGrafter"/>
</dbReference>
<dbReference type="InterPro" id="IPR001789">
    <property type="entry name" value="Sig_transdc_resp-reg_receiver"/>
</dbReference>
<reference evidence="6 7" key="1">
    <citation type="submission" date="2015-10" db="EMBL/GenBank/DDBJ databases">
        <title>Genomic differences between typical nodule nitrogen-fixing rhizobial strains and those coming from bean seeds.</title>
        <authorList>
            <person name="Peralta H."/>
            <person name="Aguilar-Vera A."/>
            <person name="Diaz R."/>
            <person name="Mora Y."/>
            <person name="Martinez-Batallar G."/>
            <person name="Salazar E."/>
            <person name="Vargas-Lagunas C."/>
            <person name="Encarnacion S."/>
            <person name="Girard L."/>
            <person name="Mora J."/>
        </authorList>
    </citation>
    <scope>NUCLEOTIDE SEQUENCE [LARGE SCALE GENOMIC DNA]</scope>
    <source>
        <strain evidence="6 7">CFNEI 73</strain>
        <plasmid evidence="6 7">C</plasmid>
    </source>
</reference>
<gene>
    <name evidence="6" type="primary">phoB</name>
    <name evidence="6" type="ORF">SAMCFNEI73_pC1777</name>
</gene>
<dbReference type="Gene3D" id="6.10.250.690">
    <property type="match status" value="1"/>
</dbReference>
<protein>
    <submittedName>
        <fullName evidence="6">Phosphate regulon transcriptional regulatory protein PhoB</fullName>
    </submittedName>
</protein>
<dbReference type="PANTHER" id="PTHR48111">
    <property type="entry name" value="REGULATOR OF RPOS"/>
    <property type="match status" value="1"/>
</dbReference>
<keyword evidence="2" id="KW-0902">Two-component regulatory system</keyword>
<evidence type="ECO:0000256" key="2">
    <source>
        <dbReference type="ARBA" id="ARBA00023012"/>
    </source>
</evidence>
<keyword evidence="7" id="KW-1185">Reference proteome</keyword>
<dbReference type="InterPro" id="IPR016032">
    <property type="entry name" value="Sig_transdc_resp-reg_C-effctor"/>
</dbReference>
<dbReference type="Pfam" id="PF00486">
    <property type="entry name" value="Trans_reg_C"/>
    <property type="match status" value="1"/>
</dbReference>
<dbReference type="Gene3D" id="1.10.10.10">
    <property type="entry name" value="Winged helix-like DNA-binding domain superfamily/Winged helix DNA-binding domain"/>
    <property type="match status" value="1"/>
</dbReference>
<dbReference type="SUPFAM" id="SSF46894">
    <property type="entry name" value="C-terminal effector domain of the bipartite response regulators"/>
    <property type="match status" value="1"/>
</dbReference>
<dbReference type="SMART" id="SM00448">
    <property type="entry name" value="REC"/>
    <property type="match status" value="1"/>
</dbReference>
<evidence type="ECO:0000313" key="7">
    <source>
        <dbReference type="Proteomes" id="UP000182306"/>
    </source>
</evidence>
<feature type="DNA-binding region" description="OmpR/PhoB-type" evidence="5">
    <location>
        <begin position="129"/>
        <end position="227"/>
    </location>
</feature>
<dbReference type="OrthoDB" id="8395155at2"/>
<comment type="caution">
    <text evidence="4">Lacks conserved residue(s) required for the propagation of feature annotation.</text>
</comment>
<keyword evidence="6" id="KW-0614">Plasmid</keyword>
<evidence type="ECO:0000256" key="5">
    <source>
        <dbReference type="PROSITE-ProRule" id="PRU01091"/>
    </source>
</evidence>
<keyword evidence="1" id="KW-0597">Phosphoprotein</keyword>
<dbReference type="PROSITE" id="PS50110">
    <property type="entry name" value="RESPONSE_REGULATORY"/>
    <property type="match status" value="1"/>
</dbReference>
<dbReference type="InterPro" id="IPR001867">
    <property type="entry name" value="OmpR/PhoB-type_DNA-bd"/>
</dbReference>